<keyword evidence="5" id="KW-0460">Magnesium</keyword>
<evidence type="ECO:0000256" key="6">
    <source>
        <dbReference type="ARBA" id="ARBA00022989"/>
    </source>
</evidence>
<dbReference type="InterPro" id="IPR006667">
    <property type="entry name" value="SLC41_membr_dom"/>
</dbReference>
<protein>
    <recommendedName>
        <fullName evidence="9">SLC41A/MgtE integral membrane domain-containing protein</fullName>
    </recommendedName>
</protein>
<evidence type="ECO:0000256" key="4">
    <source>
        <dbReference type="ARBA" id="ARBA00022692"/>
    </source>
</evidence>
<dbReference type="GO" id="GO:0008324">
    <property type="term" value="F:monoatomic cation transmembrane transporter activity"/>
    <property type="evidence" value="ECO:0007669"/>
    <property type="project" value="InterPro"/>
</dbReference>
<gene>
    <name evidence="10" type="ORF">FRE64_09760</name>
</gene>
<dbReference type="PANTHER" id="PTHR41394:SF5">
    <property type="entry name" value="SLC41A_MGTE INTEGRAL MEMBRANE DOMAIN-CONTAINING PROTEIN"/>
    <property type="match status" value="1"/>
</dbReference>
<dbReference type="KEGG" id="enn:FRE64_09760"/>
<organism evidence="10 11">
    <name type="scientific">Euhalothece natronophila Z-M001</name>
    <dbReference type="NCBI Taxonomy" id="522448"/>
    <lineage>
        <taxon>Bacteria</taxon>
        <taxon>Bacillati</taxon>
        <taxon>Cyanobacteriota</taxon>
        <taxon>Cyanophyceae</taxon>
        <taxon>Oscillatoriophycideae</taxon>
        <taxon>Chroococcales</taxon>
        <taxon>Halothecacae</taxon>
        <taxon>Halothece cluster</taxon>
        <taxon>Euhalothece</taxon>
    </lineage>
</organism>
<proteinExistence type="inferred from homology"/>
<dbReference type="InterPro" id="IPR036739">
    <property type="entry name" value="SLC41_membr_dom_sf"/>
</dbReference>
<dbReference type="OrthoDB" id="9790355at2"/>
<dbReference type="AlphaFoldDB" id="A0A5B8NPS5"/>
<comment type="subcellular location">
    <subcellularLocation>
        <location evidence="1">Membrane</location>
        <topology evidence="1">Multi-pass membrane protein</topology>
    </subcellularLocation>
</comment>
<feature type="transmembrane region" description="Helical" evidence="8">
    <location>
        <begin position="74"/>
        <end position="94"/>
    </location>
</feature>
<dbReference type="Gene3D" id="1.10.357.20">
    <property type="entry name" value="SLC41 divalent cation transporters, integral membrane domain"/>
    <property type="match status" value="1"/>
</dbReference>
<dbReference type="SUPFAM" id="SSF161093">
    <property type="entry name" value="MgtE membrane domain-like"/>
    <property type="match status" value="1"/>
</dbReference>
<evidence type="ECO:0000256" key="7">
    <source>
        <dbReference type="ARBA" id="ARBA00023136"/>
    </source>
</evidence>
<reference evidence="10" key="1">
    <citation type="submission" date="2019-08" db="EMBL/GenBank/DDBJ databases">
        <title>Carotenoids and Carotenoid Binding Proteins in the Halophilic Cyanobacterium Euhalothece sp. ZM00.</title>
        <authorList>
            <person name="Cho S.M."/>
            <person name="Song J.Y."/>
            <person name="Park Y.-I."/>
        </authorList>
    </citation>
    <scope>NUCLEOTIDE SEQUENCE [LARGE SCALE GENOMIC DNA]</scope>
    <source>
        <strain evidence="10">Z-M001</strain>
    </source>
</reference>
<keyword evidence="3" id="KW-0813">Transport</keyword>
<name>A0A5B8NPS5_9CHRO</name>
<dbReference type="PANTHER" id="PTHR41394">
    <property type="entry name" value="MAGNESIUM TRANSPORTER MGTE"/>
    <property type="match status" value="1"/>
</dbReference>
<dbReference type="GO" id="GO:0016020">
    <property type="term" value="C:membrane"/>
    <property type="evidence" value="ECO:0007669"/>
    <property type="project" value="UniProtKB-SubCell"/>
</dbReference>
<evidence type="ECO:0000256" key="2">
    <source>
        <dbReference type="ARBA" id="ARBA00009749"/>
    </source>
</evidence>
<evidence type="ECO:0000256" key="1">
    <source>
        <dbReference type="ARBA" id="ARBA00004141"/>
    </source>
</evidence>
<dbReference type="Pfam" id="PF01769">
    <property type="entry name" value="MgtE"/>
    <property type="match status" value="1"/>
</dbReference>
<accession>A0A5B8NPS5</accession>
<evidence type="ECO:0000256" key="3">
    <source>
        <dbReference type="ARBA" id="ARBA00022448"/>
    </source>
</evidence>
<sequence>MPLLADTGGNVGAQSSTVVIRGFSTDEIRSIGAVKVILREALAGALLGLMLGVVATVWAFWLQNDLQVAMTVGLSLFAISILSTVAGSGLPFLFRFLGRDPALMSAPFIMTIVFYIARLALFCHFPR</sequence>
<evidence type="ECO:0000256" key="8">
    <source>
        <dbReference type="SAM" id="Phobius"/>
    </source>
</evidence>
<evidence type="ECO:0000313" key="11">
    <source>
        <dbReference type="Proteomes" id="UP000318453"/>
    </source>
</evidence>
<keyword evidence="4 8" id="KW-0812">Transmembrane</keyword>
<dbReference type="EMBL" id="CP042326">
    <property type="protein sequence ID" value="QDZ40209.1"/>
    <property type="molecule type" value="Genomic_DNA"/>
</dbReference>
<keyword evidence="6 8" id="KW-1133">Transmembrane helix</keyword>
<comment type="similarity">
    <text evidence="2">Belongs to the SLC41A transporter family.</text>
</comment>
<keyword evidence="11" id="KW-1185">Reference proteome</keyword>
<feature type="domain" description="SLC41A/MgtE integral membrane" evidence="9">
    <location>
        <begin position="1"/>
        <end position="113"/>
    </location>
</feature>
<evidence type="ECO:0000259" key="9">
    <source>
        <dbReference type="Pfam" id="PF01769"/>
    </source>
</evidence>
<feature type="transmembrane region" description="Helical" evidence="8">
    <location>
        <begin position="41"/>
        <end position="62"/>
    </location>
</feature>
<keyword evidence="7 8" id="KW-0472">Membrane</keyword>
<evidence type="ECO:0000256" key="5">
    <source>
        <dbReference type="ARBA" id="ARBA00022842"/>
    </source>
</evidence>
<dbReference type="Proteomes" id="UP000318453">
    <property type="component" value="Chromosome"/>
</dbReference>
<evidence type="ECO:0000313" key="10">
    <source>
        <dbReference type="EMBL" id="QDZ40209.1"/>
    </source>
</evidence>
<feature type="transmembrane region" description="Helical" evidence="8">
    <location>
        <begin position="106"/>
        <end position="125"/>
    </location>
</feature>